<organism evidence="1 2">
    <name type="scientific">[Clostridium] clostridioforme 90A8</name>
    <dbReference type="NCBI Taxonomy" id="999408"/>
    <lineage>
        <taxon>Bacteria</taxon>
        <taxon>Bacillati</taxon>
        <taxon>Bacillota</taxon>
        <taxon>Clostridia</taxon>
        <taxon>Lachnospirales</taxon>
        <taxon>Lachnospiraceae</taxon>
        <taxon>Enterocloster</taxon>
    </lineage>
</organism>
<reference evidence="1 2" key="1">
    <citation type="submission" date="2013-01" db="EMBL/GenBank/DDBJ databases">
        <title>The Genome Sequence of Clostridium clostridioforme 90A8.</title>
        <authorList>
            <consortium name="The Broad Institute Genome Sequencing Platform"/>
            <person name="Earl A."/>
            <person name="Ward D."/>
            <person name="Feldgarden M."/>
            <person name="Gevers D."/>
            <person name="Courvalin P."/>
            <person name="Lambert T."/>
            <person name="Walker B."/>
            <person name="Young S.K."/>
            <person name="Zeng Q."/>
            <person name="Gargeya S."/>
            <person name="Fitzgerald M."/>
            <person name="Haas B."/>
            <person name="Abouelleil A."/>
            <person name="Alvarado L."/>
            <person name="Arachchi H.M."/>
            <person name="Berlin A.M."/>
            <person name="Chapman S.B."/>
            <person name="Dewar J."/>
            <person name="Goldberg J."/>
            <person name="Griggs A."/>
            <person name="Gujja S."/>
            <person name="Hansen M."/>
            <person name="Howarth C."/>
            <person name="Imamovic A."/>
            <person name="Larimer J."/>
            <person name="McCowan C."/>
            <person name="Murphy C."/>
            <person name="Neiman D."/>
            <person name="Pearson M."/>
            <person name="Priest M."/>
            <person name="Roberts A."/>
            <person name="Saif S."/>
            <person name="Shea T."/>
            <person name="Sisk P."/>
            <person name="Sykes S."/>
            <person name="Wortman J."/>
            <person name="Nusbaum C."/>
            <person name="Birren B."/>
        </authorList>
    </citation>
    <scope>NUCLEOTIDE SEQUENCE [LARGE SCALE GENOMIC DNA]</scope>
    <source>
        <strain evidence="1 2">90A8</strain>
    </source>
</reference>
<dbReference type="EMBL" id="AGYR01000053">
    <property type="protein sequence ID" value="ENZ09272.1"/>
    <property type="molecule type" value="Genomic_DNA"/>
</dbReference>
<evidence type="ECO:0000313" key="2">
    <source>
        <dbReference type="Proteomes" id="UP000013085"/>
    </source>
</evidence>
<sequence>MIDRALEQKPADFDELLKLLSEMGCEVSRRGKAIRLKAPVWKNIARFTGGGDCQRW</sequence>
<dbReference type="Proteomes" id="UP000013085">
    <property type="component" value="Unassembled WGS sequence"/>
</dbReference>
<proteinExistence type="predicted"/>
<dbReference type="HOGENOM" id="CLU_3006060_0_0_9"/>
<dbReference type="AlphaFoldDB" id="A0A0E2H4I6"/>
<accession>A0A0E2H4I6</accession>
<dbReference type="PATRIC" id="fig|999408.3.peg.4810"/>
<protein>
    <submittedName>
        <fullName evidence="1">Uncharacterized protein</fullName>
    </submittedName>
</protein>
<name>A0A0E2H4I6_9FIRM</name>
<evidence type="ECO:0000313" key="1">
    <source>
        <dbReference type="EMBL" id="ENZ09272.1"/>
    </source>
</evidence>
<gene>
    <name evidence="1" type="ORF">HMPREF1090_04479</name>
</gene>
<comment type="caution">
    <text evidence="1">The sequence shown here is derived from an EMBL/GenBank/DDBJ whole genome shotgun (WGS) entry which is preliminary data.</text>
</comment>